<name>A0A914S618_PAREQ</name>
<accession>A0A914S618</accession>
<keyword evidence="1" id="KW-1185">Reference proteome</keyword>
<organism evidence="1 2">
    <name type="scientific">Parascaris equorum</name>
    <name type="common">Equine roundworm</name>
    <dbReference type="NCBI Taxonomy" id="6256"/>
    <lineage>
        <taxon>Eukaryota</taxon>
        <taxon>Metazoa</taxon>
        <taxon>Ecdysozoa</taxon>
        <taxon>Nematoda</taxon>
        <taxon>Chromadorea</taxon>
        <taxon>Rhabditida</taxon>
        <taxon>Spirurina</taxon>
        <taxon>Ascaridomorpha</taxon>
        <taxon>Ascaridoidea</taxon>
        <taxon>Ascarididae</taxon>
        <taxon>Parascaris</taxon>
    </lineage>
</organism>
<evidence type="ECO:0000313" key="1">
    <source>
        <dbReference type="Proteomes" id="UP000887564"/>
    </source>
</evidence>
<protein>
    <submittedName>
        <fullName evidence="2">Uncharacterized protein</fullName>
    </submittedName>
</protein>
<proteinExistence type="predicted"/>
<evidence type="ECO:0000313" key="2">
    <source>
        <dbReference type="WBParaSite" id="PEQ_0001378701-mRNA-1"/>
    </source>
</evidence>
<dbReference type="WBParaSite" id="PEQ_0001378701-mRNA-1">
    <property type="protein sequence ID" value="PEQ_0001378701-mRNA-1"/>
    <property type="gene ID" value="PEQ_0001378701"/>
</dbReference>
<dbReference type="AlphaFoldDB" id="A0A914S618"/>
<reference evidence="2" key="1">
    <citation type="submission" date="2022-11" db="UniProtKB">
        <authorList>
            <consortium name="WormBaseParasite"/>
        </authorList>
    </citation>
    <scope>IDENTIFICATION</scope>
</reference>
<sequence length="45" mass="5166">MLALTNFDGETLTIPLELERIRQVGPFDFVNQLENDIDEKLCQVS</sequence>
<dbReference type="Proteomes" id="UP000887564">
    <property type="component" value="Unplaced"/>
</dbReference>